<dbReference type="PANTHER" id="PTHR43483:SF3">
    <property type="entry name" value="MEMBRANE TRANSPORTER PROTEIN HI_0806-RELATED"/>
    <property type="match status" value="1"/>
</dbReference>
<keyword evidence="5" id="KW-1003">Cell membrane</keyword>
<feature type="transmembrane region" description="Helical" evidence="5">
    <location>
        <begin position="7"/>
        <end position="29"/>
    </location>
</feature>
<dbReference type="OrthoDB" id="8851776at2"/>
<evidence type="ECO:0000256" key="1">
    <source>
        <dbReference type="ARBA" id="ARBA00004141"/>
    </source>
</evidence>
<dbReference type="RefSeq" id="WP_126468798.1">
    <property type="nucleotide sequence ID" value="NZ_RXOE01000001.1"/>
</dbReference>
<gene>
    <name evidence="6" type="ORF">EJP69_04070</name>
</gene>
<evidence type="ECO:0000256" key="2">
    <source>
        <dbReference type="ARBA" id="ARBA00022692"/>
    </source>
</evidence>
<protein>
    <recommendedName>
        <fullName evidence="5">Probable membrane transporter protein</fullName>
    </recommendedName>
</protein>
<evidence type="ECO:0000256" key="4">
    <source>
        <dbReference type="ARBA" id="ARBA00023136"/>
    </source>
</evidence>
<name>A0A3S0JBC2_9BURK</name>
<evidence type="ECO:0000313" key="7">
    <source>
        <dbReference type="Proteomes" id="UP000267418"/>
    </source>
</evidence>
<dbReference type="InterPro" id="IPR002781">
    <property type="entry name" value="TM_pro_TauE-like"/>
</dbReference>
<dbReference type="AlphaFoldDB" id="A0A3S0JBC2"/>
<comment type="caution">
    <text evidence="6">The sequence shown here is derived from an EMBL/GenBank/DDBJ whole genome shotgun (WGS) entry which is preliminary data.</text>
</comment>
<keyword evidence="7" id="KW-1185">Reference proteome</keyword>
<dbReference type="Proteomes" id="UP000267418">
    <property type="component" value="Unassembled WGS sequence"/>
</dbReference>
<dbReference type="PANTHER" id="PTHR43483">
    <property type="entry name" value="MEMBRANE TRANSPORTER PROTEIN HI_0806-RELATED"/>
    <property type="match status" value="1"/>
</dbReference>
<proteinExistence type="inferred from homology"/>
<feature type="transmembrane region" description="Helical" evidence="5">
    <location>
        <begin position="77"/>
        <end position="96"/>
    </location>
</feature>
<evidence type="ECO:0000256" key="5">
    <source>
        <dbReference type="RuleBase" id="RU363041"/>
    </source>
</evidence>
<keyword evidence="2 5" id="KW-0812">Transmembrane</keyword>
<dbReference type="Pfam" id="PF01925">
    <property type="entry name" value="TauE"/>
    <property type="match status" value="1"/>
</dbReference>
<comment type="similarity">
    <text evidence="5">Belongs to the 4-toluene sulfonate uptake permease (TSUP) (TC 2.A.102) family.</text>
</comment>
<keyword evidence="3 5" id="KW-1133">Transmembrane helix</keyword>
<accession>A0A3S0JBC2</accession>
<feature type="transmembrane region" description="Helical" evidence="5">
    <location>
        <begin position="108"/>
        <end position="127"/>
    </location>
</feature>
<evidence type="ECO:0000256" key="3">
    <source>
        <dbReference type="ARBA" id="ARBA00022989"/>
    </source>
</evidence>
<feature type="transmembrane region" description="Helical" evidence="5">
    <location>
        <begin position="192"/>
        <end position="210"/>
    </location>
</feature>
<comment type="subcellular location">
    <subcellularLocation>
        <location evidence="5">Cell membrane</location>
        <topology evidence="5">Multi-pass membrane protein</topology>
    </subcellularLocation>
    <subcellularLocation>
        <location evidence="1">Membrane</location>
        <topology evidence="1">Multi-pass membrane protein</topology>
    </subcellularLocation>
</comment>
<dbReference type="GO" id="GO:0005886">
    <property type="term" value="C:plasma membrane"/>
    <property type="evidence" value="ECO:0007669"/>
    <property type="project" value="UniProtKB-SubCell"/>
</dbReference>
<feature type="transmembrane region" description="Helical" evidence="5">
    <location>
        <begin position="248"/>
        <end position="265"/>
    </location>
</feature>
<keyword evidence="4 5" id="KW-0472">Membrane</keyword>
<evidence type="ECO:0000313" key="6">
    <source>
        <dbReference type="EMBL" id="RTQ36924.1"/>
    </source>
</evidence>
<dbReference type="EMBL" id="RXOE01000001">
    <property type="protein sequence ID" value="RTQ36924.1"/>
    <property type="molecule type" value="Genomic_DNA"/>
</dbReference>
<reference evidence="6 7" key="1">
    <citation type="submission" date="2018-12" db="EMBL/GenBank/DDBJ databases">
        <title>The genome of Variovorax gossypii DSM 100435.</title>
        <authorList>
            <person name="Gao J."/>
            <person name="Sun J."/>
        </authorList>
    </citation>
    <scope>NUCLEOTIDE SEQUENCE [LARGE SCALE GENOMIC DNA]</scope>
    <source>
        <strain evidence="6 7">DSM 100435</strain>
    </source>
</reference>
<organism evidence="6 7">
    <name type="scientific">Variovorax gossypii</name>
    <dbReference type="NCBI Taxonomy" id="1679495"/>
    <lineage>
        <taxon>Bacteria</taxon>
        <taxon>Pseudomonadati</taxon>
        <taxon>Pseudomonadota</taxon>
        <taxon>Betaproteobacteria</taxon>
        <taxon>Burkholderiales</taxon>
        <taxon>Comamonadaceae</taxon>
        <taxon>Variovorax</taxon>
    </lineage>
</organism>
<feature type="transmembrane region" description="Helical" evidence="5">
    <location>
        <begin position="147"/>
        <end position="180"/>
    </location>
</feature>
<sequence length="268" mass="27114">MLESLGLVQVLGGLAIGVFSGAVGGLLGVSPGGALVPALALMPGLGQHDAQAVSLAAQLLPTSLAGFVRYRVSGHGASWRTVAWISAGFLGGAWLGARGASHVADATLRWMFVGYLLVLSTLVVLKSPAKAGDGAEVAQADEPHGTAVALAVVGMVAGASSGLLGIGGGLAITALLTVALRYSQHRAQAVSLAVNALPLALPAVLVYASVANGLPWLLLGFVVIGLWIGTAAGARLATRLDERTLRRYFFVLVICMALLMAYRAASAS</sequence>
<feature type="transmembrane region" description="Helical" evidence="5">
    <location>
        <begin position="216"/>
        <end position="236"/>
    </location>
</feature>